<dbReference type="Proteomes" id="UP001152759">
    <property type="component" value="Chromosome 2"/>
</dbReference>
<evidence type="ECO:0000256" key="1">
    <source>
        <dbReference type="SAM" id="MobiDB-lite"/>
    </source>
</evidence>
<gene>
    <name evidence="3" type="ORF">BEMITA_LOCUS3928</name>
</gene>
<keyword evidence="4" id="KW-1185">Reference proteome</keyword>
<evidence type="ECO:0000313" key="3">
    <source>
        <dbReference type="EMBL" id="CAH0384625.1"/>
    </source>
</evidence>
<feature type="compositionally biased region" description="Acidic residues" evidence="1">
    <location>
        <begin position="408"/>
        <end position="420"/>
    </location>
</feature>
<evidence type="ECO:0000259" key="2">
    <source>
        <dbReference type="Pfam" id="PF23788"/>
    </source>
</evidence>
<dbReference type="PANTHER" id="PTHR15000">
    <property type="entry name" value="ERYTHROID DIFFERENTIATION-RELATED FACTOR 1"/>
    <property type="match status" value="1"/>
</dbReference>
<protein>
    <recommendedName>
        <fullName evidence="2">EDRF1 N-terminal domain-containing protein</fullName>
    </recommendedName>
</protein>
<reference evidence="3" key="1">
    <citation type="submission" date="2021-12" db="EMBL/GenBank/DDBJ databases">
        <authorList>
            <person name="King R."/>
        </authorList>
    </citation>
    <scope>NUCLEOTIDE SEQUENCE</scope>
</reference>
<dbReference type="GO" id="GO:0045893">
    <property type="term" value="P:positive regulation of DNA-templated transcription"/>
    <property type="evidence" value="ECO:0007669"/>
    <property type="project" value="TreeGrafter"/>
</dbReference>
<feature type="domain" description="EDRF1 N-terminal" evidence="2">
    <location>
        <begin position="19"/>
        <end position="203"/>
    </location>
</feature>
<proteinExistence type="predicted"/>
<sequence>MEETVENTLPVNGEKDSSVKSTAVVKYSKVQVPATFARLQCNTDLKLPPSNWLSSSAESYGLQHVLPHPTGFSSFRMAHMFPDCMGEVDVVSDAENIKKLLKIPYSSQPVSMMIHRVENTLLIDEFDIHKHLIQQAENNWEWLKKFFFEHILSSLNSKDKHIPAKNASLQYLQQKSLVSKFLHYSLADTGTDSEASNKSNEEDAKKIHVPQVTSHVSILYQRDSAKPISVLTGIDYWLDNLMCNVPEVVMCYHLDGIVQKYEIVKTEDLPNMDNCQFSPELIRDVAQNILSFLKSNATKAGHTYWLFKGKGEEVVKLYDLSSLCSEDLEEKGQNPFTIPVAMLLYRVARNMKHSTRKPTCKASTIRMLLENSITLLPKEKYPQIITSAHYMLSDLFVPANTDPTAPGLEEESSEDSNDLEDEMDNLEEAFESLSNSVPIQALCSSASLTESKYHQPPPLTTNIEERCEMALVNISNGLDCLKFFTPEEKEV</sequence>
<feature type="region of interest" description="Disordered" evidence="1">
    <location>
        <begin position="401"/>
        <end position="420"/>
    </location>
</feature>
<dbReference type="AlphaFoldDB" id="A0A9P0F0K1"/>
<accession>A0A9P0F0K1</accession>
<dbReference type="InterPro" id="IPR056582">
    <property type="entry name" value="EDRF1_N"/>
</dbReference>
<organism evidence="3 4">
    <name type="scientific">Bemisia tabaci</name>
    <name type="common">Sweetpotato whitefly</name>
    <name type="synonym">Aleurodes tabaci</name>
    <dbReference type="NCBI Taxonomy" id="7038"/>
    <lineage>
        <taxon>Eukaryota</taxon>
        <taxon>Metazoa</taxon>
        <taxon>Ecdysozoa</taxon>
        <taxon>Arthropoda</taxon>
        <taxon>Hexapoda</taxon>
        <taxon>Insecta</taxon>
        <taxon>Pterygota</taxon>
        <taxon>Neoptera</taxon>
        <taxon>Paraneoptera</taxon>
        <taxon>Hemiptera</taxon>
        <taxon>Sternorrhyncha</taxon>
        <taxon>Aleyrodoidea</taxon>
        <taxon>Aleyrodidae</taxon>
        <taxon>Aleyrodinae</taxon>
        <taxon>Bemisia</taxon>
    </lineage>
</organism>
<dbReference type="Pfam" id="PF23788">
    <property type="entry name" value="EDRF1_N"/>
    <property type="match status" value="2"/>
</dbReference>
<dbReference type="EMBL" id="OU963863">
    <property type="protein sequence ID" value="CAH0384625.1"/>
    <property type="molecule type" value="Genomic_DNA"/>
</dbReference>
<name>A0A9P0F0K1_BEMTA</name>
<feature type="domain" description="EDRF1 N-terminal" evidence="2">
    <location>
        <begin position="219"/>
        <end position="437"/>
    </location>
</feature>
<dbReference type="PANTHER" id="PTHR15000:SF1">
    <property type="entry name" value="ERYTHROID DIFFERENTIATION-RELATED FACTOR 1"/>
    <property type="match status" value="1"/>
</dbReference>
<evidence type="ECO:0000313" key="4">
    <source>
        <dbReference type="Proteomes" id="UP001152759"/>
    </source>
</evidence>